<sequence length="62" mass="6789">MPKLLQNGYDKFGGVQESPKVEATPPHDCSFCWLLPKLNRARCALASLATDEEKSAQGIVDL</sequence>
<dbReference type="AlphaFoldDB" id="A0A368KNK6"/>
<proteinExistence type="predicted"/>
<accession>A0A368KNK6</accession>
<dbReference type="EMBL" id="QPEX01000045">
    <property type="protein sequence ID" value="RCS41533.1"/>
    <property type="molecule type" value="Genomic_DNA"/>
</dbReference>
<evidence type="ECO:0000313" key="2">
    <source>
        <dbReference type="EMBL" id="RCS41533.1"/>
    </source>
</evidence>
<evidence type="ECO:0000313" key="3">
    <source>
        <dbReference type="Proteomes" id="UP000253562"/>
    </source>
</evidence>
<protein>
    <submittedName>
        <fullName evidence="2">Uncharacterized protein</fullName>
    </submittedName>
</protein>
<evidence type="ECO:0000256" key="1">
    <source>
        <dbReference type="SAM" id="MobiDB-lite"/>
    </source>
</evidence>
<comment type="caution">
    <text evidence="2">The sequence shown here is derived from an EMBL/GenBank/DDBJ whole genome shotgun (WGS) entry which is preliminary data.</text>
</comment>
<organism evidence="2 3">
    <name type="scientific">Bremerella cremea</name>
    <dbReference type="NCBI Taxonomy" id="1031537"/>
    <lineage>
        <taxon>Bacteria</taxon>
        <taxon>Pseudomonadati</taxon>
        <taxon>Planctomycetota</taxon>
        <taxon>Planctomycetia</taxon>
        <taxon>Pirellulales</taxon>
        <taxon>Pirellulaceae</taxon>
        <taxon>Bremerella</taxon>
    </lineage>
</organism>
<dbReference type="Proteomes" id="UP000253562">
    <property type="component" value="Unassembled WGS sequence"/>
</dbReference>
<gene>
    <name evidence="2" type="ORF">DTL42_23595</name>
</gene>
<feature type="region of interest" description="Disordered" evidence="1">
    <location>
        <begin position="1"/>
        <end position="23"/>
    </location>
</feature>
<reference evidence="2 3" key="1">
    <citation type="submission" date="2018-07" db="EMBL/GenBank/DDBJ databases">
        <title>Comparative genomes isolates from brazilian mangrove.</title>
        <authorList>
            <person name="De Araujo J.E."/>
            <person name="Taketani R.G."/>
            <person name="Silva M.C.P."/>
            <person name="Lourenco M.V."/>
            <person name="Oliveira V.M."/>
            <person name="Andreote F.D."/>
        </authorList>
    </citation>
    <scope>NUCLEOTIDE SEQUENCE [LARGE SCALE GENOMIC DNA]</scope>
    <source>
        <strain evidence="2 3">HEX PRIS-MGV</strain>
    </source>
</reference>
<name>A0A368KNK6_9BACT</name>